<gene>
    <name evidence="4" type="ORF">H9Q80_03105</name>
</gene>
<dbReference type="Pfam" id="PF01381">
    <property type="entry name" value="HTH_3"/>
    <property type="match status" value="1"/>
</dbReference>
<evidence type="ECO:0000256" key="2">
    <source>
        <dbReference type="SAM" id="Phobius"/>
    </source>
</evidence>
<dbReference type="InterPro" id="IPR001387">
    <property type="entry name" value="Cro/C1-type_HTH"/>
</dbReference>
<keyword evidence="2" id="KW-0472">Membrane</keyword>
<accession>A0A7G9GQ76</accession>
<evidence type="ECO:0000259" key="3">
    <source>
        <dbReference type="PROSITE" id="PS50943"/>
    </source>
</evidence>
<feature type="transmembrane region" description="Helical" evidence="2">
    <location>
        <begin position="87"/>
        <end position="105"/>
    </location>
</feature>
<dbReference type="KEGG" id="ehn:H9Q80_03105"/>
<evidence type="ECO:0000313" key="5">
    <source>
        <dbReference type="Proteomes" id="UP000515856"/>
    </source>
</evidence>
<protein>
    <submittedName>
        <fullName evidence="4">Helix-turn-helix transcriptional regulator</fullName>
    </submittedName>
</protein>
<evidence type="ECO:0000256" key="1">
    <source>
        <dbReference type="ARBA" id="ARBA00023125"/>
    </source>
</evidence>
<reference evidence="4 5" key="1">
    <citation type="submission" date="2020-08" db="EMBL/GenBank/DDBJ databases">
        <authorList>
            <person name="Liu C."/>
            <person name="Sun Q."/>
        </authorList>
    </citation>
    <scope>NUCLEOTIDE SEQUENCE [LARGE SCALE GENOMIC DNA]</scope>
    <source>
        <strain evidence="4 5">NSJ-61</strain>
    </source>
</reference>
<keyword evidence="2" id="KW-0812">Transmembrane</keyword>
<dbReference type="CDD" id="cd00093">
    <property type="entry name" value="HTH_XRE"/>
    <property type="match status" value="1"/>
</dbReference>
<keyword evidence="5" id="KW-1185">Reference proteome</keyword>
<dbReference type="Gene3D" id="1.10.260.40">
    <property type="entry name" value="lambda repressor-like DNA-binding domains"/>
    <property type="match status" value="1"/>
</dbReference>
<dbReference type="PANTHER" id="PTHR46558:SF13">
    <property type="entry name" value="HTH-TYPE TRANSCRIPTIONAL REGULATOR IMMR"/>
    <property type="match status" value="1"/>
</dbReference>
<feature type="domain" description="HTH cro/C1-type" evidence="3">
    <location>
        <begin position="7"/>
        <end position="61"/>
    </location>
</feature>
<dbReference type="PANTHER" id="PTHR46558">
    <property type="entry name" value="TRACRIPTIONAL REGULATORY PROTEIN-RELATED-RELATED"/>
    <property type="match status" value="1"/>
</dbReference>
<dbReference type="GO" id="GO:0003677">
    <property type="term" value="F:DNA binding"/>
    <property type="evidence" value="ECO:0007669"/>
    <property type="project" value="UniProtKB-KW"/>
</dbReference>
<dbReference type="RefSeq" id="WP_117517193.1">
    <property type="nucleotide sequence ID" value="NZ_CP060636.1"/>
</dbReference>
<keyword evidence="1" id="KW-0238">DNA-binding</keyword>
<dbReference type="Proteomes" id="UP000515856">
    <property type="component" value="Chromosome"/>
</dbReference>
<dbReference type="SMART" id="SM00530">
    <property type="entry name" value="HTH_XRE"/>
    <property type="match status" value="1"/>
</dbReference>
<dbReference type="SUPFAM" id="SSF47413">
    <property type="entry name" value="lambda repressor-like DNA-binding domains"/>
    <property type="match status" value="1"/>
</dbReference>
<dbReference type="PROSITE" id="PS50943">
    <property type="entry name" value="HTH_CROC1"/>
    <property type="match status" value="1"/>
</dbReference>
<sequence length="107" mass="12019">MNLGDHIQQARKKAQLSQEKLGDMVGVTRQTISNWELNITTPDANQLLALSKALQVSMDALMENDIQHLIEQKVNVVETQVSKNNTLLLCILIALMVLFILMFIMNA</sequence>
<proteinExistence type="predicted"/>
<evidence type="ECO:0000313" key="4">
    <source>
        <dbReference type="EMBL" id="QNM12958.1"/>
    </source>
</evidence>
<dbReference type="AlphaFoldDB" id="A0A7G9GQ76"/>
<keyword evidence="2" id="KW-1133">Transmembrane helix</keyword>
<organism evidence="4 5">
    <name type="scientific">[Eubacterium] hominis</name>
    <dbReference type="NCBI Taxonomy" id="2764325"/>
    <lineage>
        <taxon>Bacteria</taxon>
        <taxon>Bacillati</taxon>
        <taxon>Bacillota</taxon>
        <taxon>Erysipelotrichia</taxon>
        <taxon>Erysipelotrichales</taxon>
        <taxon>Erysipelotrichaceae</taxon>
        <taxon>Amedibacillus</taxon>
    </lineage>
</organism>
<dbReference type="EMBL" id="CP060636">
    <property type="protein sequence ID" value="QNM12958.1"/>
    <property type="molecule type" value="Genomic_DNA"/>
</dbReference>
<name>A0A7G9GQ76_9FIRM</name>
<dbReference type="InterPro" id="IPR010982">
    <property type="entry name" value="Lambda_DNA-bd_dom_sf"/>
</dbReference>